<reference evidence="3 4" key="1">
    <citation type="submission" date="2024-02" db="EMBL/GenBank/DDBJ databases">
        <title>High-quality chromosome-scale genome assembly of Pensacola bahiagrass (Paspalum notatum Flugge var. saurae).</title>
        <authorList>
            <person name="Vega J.M."/>
            <person name="Podio M."/>
            <person name="Orjuela J."/>
            <person name="Siena L.A."/>
            <person name="Pessino S.C."/>
            <person name="Combes M.C."/>
            <person name="Mariac C."/>
            <person name="Albertini E."/>
            <person name="Pupilli F."/>
            <person name="Ortiz J.P.A."/>
            <person name="Leblanc O."/>
        </authorList>
    </citation>
    <scope>NUCLEOTIDE SEQUENCE [LARGE SCALE GENOMIC DNA]</scope>
    <source>
        <strain evidence="3">R1</strain>
        <tissue evidence="3">Leaf</tissue>
    </source>
</reference>
<proteinExistence type="predicted"/>
<sequence>MRYGGSIPSPSRSRQEHARACSGRSCAPLRLNRVPHHQAAAQSCDYCGGAAAAVYCRVDSARLCLPCDHLVHGANGVCSCHARAPLCTDCRATGAVFCRASSAAAFLCSNCDFGRHRDGL</sequence>
<feature type="non-terminal residue" evidence="3">
    <location>
        <position position="120"/>
    </location>
</feature>
<organism evidence="3 4">
    <name type="scientific">Paspalum notatum var. saurae</name>
    <dbReference type="NCBI Taxonomy" id="547442"/>
    <lineage>
        <taxon>Eukaryota</taxon>
        <taxon>Viridiplantae</taxon>
        <taxon>Streptophyta</taxon>
        <taxon>Embryophyta</taxon>
        <taxon>Tracheophyta</taxon>
        <taxon>Spermatophyta</taxon>
        <taxon>Magnoliopsida</taxon>
        <taxon>Liliopsida</taxon>
        <taxon>Poales</taxon>
        <taxon>Poaceae</taxon>
        <taxon>PACMAD clade</taxon>
        <taxon>Panicoideae</taxon>
        <taxon>Andropogonodae</taxon>
        <taxon>Paspaleae</taxon>
        <taxon>Paspalinae</taxon>
        <taxon>Paspalum</taxon>
    </lineage>
</organism>
<keyword evidence="1" id="KW-0862">Zinc</keyword>
<keyword evidence="1" id="KW-0863">Zinc-finger</keyword>
<feature type="domain" description="B box-type" evidence="2">
    <location>
        <begin position="39"/>
        <end position="86"/>
    </location>
</feature>
<name>A0AAQ3U056_PASNO</name>
<dbReference type="InterPro" id="IPR000315">
    <property type="entry name" value="Znf_B-box"/>
</dbReference>
<dbReference type="GO" id="GO:0008270">
    <property type="term" value="F:zinc ion binding"/>
    <property type="evidence" value="ECO:0007669"/>
    <property type="project" value="UniProtKB-KW"/>
</dbReference>
<dbReference type="EMBL" id="CP144750">
    <property type="protein sequence ID" value="WVZ81669.1"/>
    <property type="molecule type" value="Genomic_DNA"/>
</dbReference>
<accession>A0AAQ3U056</accession>
<keyword evidence="1" id="KW-0479">Metal-binding</keyword>
<dbReference type="Proteomes" id="UP001341281">
    <property type="component" value="Chromosome 06"/>
</dbReference>
<dbReference type="PANTHER" id="PTHR31717">
    <property type="entry name" value="ZINC FINGER PROTEIN CONSTANS-LIKE 10"/>
    <property type="match status" value="1"/>
</dbReference>
<dbReference type="PANTHER" id="PTHR31717:SF10">
    <property type="entry name" value="CCT MOTIF FAMILY PROTEIN, EXPRESSED"/>
    <property type="match status" value="1"/>
</dbReference>
<evidence type="ECO:0000256" key="1">
    <source>
        <dbReference type="PROSITE-ProRule" id="PRU00024"/>
    </source>
</evidence>
<keyword evidence="4" id="KW-1185">Reference proteome</keyword>
<evidence type="ECO:0000313" key="4">
    <source>
        <dbReference type="Proteomes" id="UP001341281"/>
    </source>
</evidence>
<protein>
    <recommendedName>
        <fullName evidence="2">B box-type domain-containing protein</fullName>
    </recommendedName>
</protein>
<dbReference type="PROSITE" id="PS50119">
    <property type="entry name" value="ZF_BBOX"/>
    <property type="match status" value="1"/>
</dbReference>
<evidence type="ECO:0000259" key="2">
    <source>
        <dbReference type="PROSITE" id="PS50119"/>
    </source>
</evidence>
<dbReference type="SMART" id="SM00336">
    <property type="entry name" value="BBOX"/>
    <property type="match status" value="1"/>
</dbReference>
<gene>
    <name evidence="3" type="ORF">U9M48_029022</name>
</gene>
<evidence type="ECO:0000313" key="3">
    <source>
        <dbReference type="EMBL" id="WVZ81669.1"/>
    </source>
</evidence>
<dbReference type="AlphaFoldDB" id="A0AAQ3U056"/>